<name>A0ABP9M258_9BURK</name>
<comment type="caution">
    <text evidence="3">The sequence shown here is derived from an EMBL/GenBank/DDBJ whole genome shotgun (WGS) entry which is preliminary data.</text>
</comment>
<dbReference type="PANTHER" id="PTHR12526">
    <property type="entry name" value="GLYCOSYLTRANSFERASE"/>
    <property type="match status" value="1"/>
</dbReference>
<dbReference type="InterPro" id="IPR001296">
    <property type="entry name" value="Glyco_trans_1"/>
</dbReference>
<dbReference type="Pfam" id="PF13439">
    <property type="entry name" value="Glyco_transf_4"/>
    <property type="match status" value="1"/>
</dbReference>
<dbReference type="InterPro" id="IPR028098">
    <property type="entry name" value="Glyco_trans_4-like_N"/>
</dbReference>
<organism evidence="3 4">
    <name type="scientific">Paenalcaligenes hermetiae</name>
    <dbReference type="NCBI Taxonomy" id="1157987"/>
    <lineage>
        <taxon>Bacteria</taxon>
        <taxon>Pseudomonadati</taxon>
        <taxon>Pseudomonadota</taxon>
        <taxon>Betaproteobacteria</taxon>
        <taxon>Burkholderiales</taxon>
        <taxon>Alcaligenaceae</taxon>
        <taxon>Paenalcaligenes</taxon>
    </lineage>
</organism>
<accession>A0ABP9M258</accession>
<dbReference type="Gene3D" id="3.40.50.2000">
    <property type="entry name" value="Glycogen Phosphorylase B"/>
    <property type="match status" value="2"/>
</dbReference>
<dbReference type="RefSeq" id="WP_345369922.1">
    <property type="nucleotide sequence ID" value="NZ_BAABKD010000008.1"/>
</dbReference>
<dbReference type="Pfam" id="PF00534">
    <property type="entry name" value="Glycos_transf_1"/>
    <property type="match status" value="1"/>
</dbReference>
<evidence type="ECO:0000313" key="3">
    <source>
        <dbReference type="EMBL" id="GAA5087871.1"/>
    </source>
</evidence>
<feature type="domain" description="Glycosyltransferase subfamily 4-like N-terminal" evidence="2">
    <location>
        <begin position="15"/>
        <end position="161"/>
    </location>
</feature>
<gene>
    <name evidence="3" type="ORF">GCM10023337_08790</name>
</gene>
<protein>
    <submittedName>
        <fullName evidence="3">Glycosyltransferase family 4 protein</fullName>
    </submittedName>
</protein>
<reference evidence="4" key="1">
    <citation type="journal article" date="2019" name="Int. J. Syst. Evol. Microbiol.">
        <title>The Global Catalogue of Microorganisms (GCM) 10K type strain sequencing project: providing services to taxonomists for standard genome sequencing and annotation.</title>
        <authorList>
            <consortium name="The Broad Institute Genomics Platform"/>
            <consortium name="The Broad Institute Genome Sequencing Center for Infectious Disease"/>
            <person name="Wu L."/>
            <person name="Ma J."/>
        </authorList>
    </citation>
    <scope>NUCLEOTIDE SEQUENCE [LARGE SCALE GENOMIC DNA]</scope>
    <source>
        <strain evidence="4">JCM 18423</strain>
    </source>
</reference>
<evidence type="ECO:0000313" key="4">
    <source>
        <dbReference type="Proteomes" id="UP001500227"/>
    </source>
</evidence>
<dbReference type="SUPFAM" id="SSF53756">
    <property type="entry name" value="UDP-Glycosyltransferase/glycogen phosphorylase"/>
    <property type="match status" value="1"/>
</dbReference>
<evidence type="ECO:0000259" key="1">
    <source>
        <dbReference type="Pfam" id="PF00534"/>
    </source>
</evidence>
<feature type="domain" description="Glycosyl transferase family 1" evidence="1">
    <location>
        <begin position="170"/>
        <end position="334"/>
    </location>
</feature>
<sequence>MKPLKILYTEAATGYGGQERYIHRLMRQMRAAGHEVHALCQSDARLRQYLEAEGFTVHLFSMDSGSDFWRNLLALRRLMQEQHYDVVNTNSRRDTIHAGVAARLAGVPLVVRTRHLARPVGSLLSYRWVPHRVIAVSEFVRQQIIQRGMPAEAIDVVYPAVALPDPLPKQRLRQMLNLSTDDILVGSIAVLRKEKGMQELIQAMAPIIRARTDVHLVIIGGGALQTQLEQFAQQLDADAQVHFLGEQQDISELIGDLDIFALATYLEASGTVFAEAAAAKLPTIGTQVGGVPEMLLPGQSGMLVPLHDIVALRQALQRLIDQPELRKQMGLAGYDYAVTEQRFSLITMQKKTEACYRRWLEQRQ</sequence>
<proteinExistence type="predicted"/>
<dbReference type="Proteomes" id="UP001500227">
    <property type="component" value="Unassembled WGS sequence"/>
</dbReference>
<dbReference type="EMBL" id="BAABKD010000008">
    <property type="protein sequence ID" value="GAA5087871.1"/>
    <property type="molecule type" value="Genomic_DNA"/>
</dbReference>
<keyword evidence="4" id="KW-1185">Reference proteome</keyword>
<evidence type="ECO:0000259" key="2">
    <source>
        <dbReference type="Pfam" id="PF13439"/>
    </source>
</evidence>